<reference evidence="2" key="3">
    <citation type="submission" date="2020-12" db="UniProtKB">
        <authorList>
            <consortium name="EnsemblPlants"/>
        </authorList>
    </citation>
    <scope>IDENTIFICATION</scope>
</reference>
<gene>
    <name evidence="1" type="ORF">PHYPA_030370</name>
</gene>
<dbReference type="PaxDb" id="3218-PP1S217_72V6.1"/>
<evidence type="ECO:0000313" key="3">
    <source>
        <dbReference type="Proteomes" id="UP000006727"/>
    </source>
</evidence>
<dbReference type="Proteomes" id="UP000006727">
    <property type="component" value="Chromosome 26"/>
</dbReference>
<dbReference type="Gramene" id="Pp3c26_7890V3.2">
    <property type="protein sequence ID" value="Pp3c26_7890V3.2"/>
    <property type="gene ID" value="Pp3c26_7890"/>
</dbReference>
<sequence length="42" mass="4731">MDSVLSLQAVGSRRFVLSFIPDTFNTARKDRVVYKPYGLVSP</sequence>
<dbReference type="InParanoid" id="A0A2K1IC97"/>
<reference evidence="1 3" key="2">
    <citation type="journal article" date="2018" name="Plant J.">
        <title>The Physcomitrella patens chromosome-scale assembly reveals moss genome structure and evolution.</title>
        <authorList>
            <person name="Lang D."/>
            <person name="Ullrich K.K."/>
            <person name="Murat F."/>
            <person name="Fuchs J."/>
            <person name="Jenkins J."/>
            <person name="Haas F.B."/>
            <person name="Piednoel M."/>
            <person name="Gundlach H."/>
            <person name="Van Bel M."/>
            <person name="Meyberg R."/>
            <person name="Vives C."/>
            <person name="Morata J."/>
            <person name="Symeonidi A."/>
            <person name="Hiss M."/>
            <person name="Muchero W."/>
            <person name="Kamisugi Y."/>
            <person name="Saleh O."/>
            <person name="Blanc G."/>
            <person name="Decker E.L."/>
            <person name="van Gessel N."/>
            <person name="Grimwood J."/>
            <person name="Hayes R.D."/>
            <person name="Graham S.W."/>
            <person name="Gunter L.E."/>
            <person name="McDaniel S.F."/>
            <person name="Hoernstein S.N.W."/>
            <person name="Larsson A."/>
            <person name="Li F.W."/>
            <person name="Perroud P.F."/>
            <person name="Phillips J."/>
            <person name="Ranjan P."/>
            <person name="Rokshar D.S."/>
            <person name="Rothfels C.J."/>
            <person name="Schneider L."/>
            <person name="Shu S."/>
            <person name="Stevenson D.W."/>
            <person name="Thummler F."/>
            <person name="Tillich M."/>
            <person name="Villarreal Aguilar J.C."/>
            <person name="Widiez T."/>
            <person name="Wong G.K."/>
            <person name="Wymore A."/>
            <person name="Zhang Y."/>
            <person name="Zimmer A.D."/>
            <person name="Quatrano R.S."/>
            <person name="Mayer K.F.X."/>
            <person name="Goodstein D."/>
            <person name="Casacuberta J.M."/>
            <person name="Vandepoele K."/>
            <person name="Reski R."/>
            <person name="Cuming A.C."/>
            <person name="Tuskan G.A."/>
            <person name="Maumus F."/>
            <person name="Salse J."/>
            <person name="Schmutz J."/>
            <person name="Rensing S.A."/>
        </authorList>
    </citation>
    <scope>NUCLEOTIDE SEQUENCE [LARGE SCALE GENOMIC DNA]</scope>
    <source>
        <strain evidence="2 3">cv. Gransden 2004</strain>
    </source>
</reference>
<dbReference type="EMBL" id="ABEU02000026">
    <property type="protein sequence ID" value="PNR26889.1"/>
    <property type="molecule type" value="Genomic_DNA"/>
</dbReference>
<protein>
    <submittedName>
        <fullName evidence="1 2">Uncharacterized protein</fullName>
    </submittedName>
</protein>
<proteinExistence type="predicted"/>
<reference evidence="1 3" key="1">
    <citation type="journal article" date="2008" name="Science">
        <title>The Physcomitrella genome reveals evolutionary insights into the conquest of land by plants.</title>
        <authorList>
            <person name="Rensing S."/>
            <person name="Lang D."/>
            <person name="Zimmer A."/>
            <person name="Terry A."/>
            <person name="Salamov A."/>
            <person name="Shapiro H."/>
            <person name="Nishiyama T."/>
            <person name="Perroud P.-F."/>
            <person name="Lindquist E."/>
            <person name="Kamisugi Y."/>
            <person name="Tanahashi T."/>
            <person name="Sakakibara K."/>
            <person name="Fujita T."/>
            <person name="Oishi K."/>
            <person name="Shin-I T."/>
            <person name="Kuroki Y."/>
            <person name="Toyoda A."/>
            <person name="Suzuki Y."/>
            <person name="Hashimoto A."/>
            <person name="Yamaguchi K."/>
            <person name="Sugano A."/>
            <person name="Kohara Y."/>
            <person name="Fujiyama A."/>
            <person name="Anterola A."/>
            <person name="Aoki S."/>
            <person name="Ashton N."/>
            <person name="Barbazuk W.B."/>
            <person name="Barker E."/>
            <person name="Bennetzen J."/>
            <person name="Bezanilla M."/>
            <person name="Blankenship R."/>
            <person name="Cho S.H."/>
            <person name="Dutcher S."/>
            <person name="Estelle M."/>
            <person name="Fawcett J.A."/>
            <person name="Gundlach H."/>
            <person name="Hanada K."/>
            <person name="Heyl A."/>
            <person name="Hicks K.A."/>
            <person name="Hugh J."/>
            <person name="Lohr M."/>
            <person name="Mayer K."/>
            <person name="Melkozernov A."/>
            <person name="Murata T."/>
            <person name="Nelson D."/>
            <person name="Pils B."/>
            <person name="Prigge M."/>
            <person name="Reiss B."/>
            <person name="Renner T."/>
            <person name="Rombauts S."/>
            <person name="Rushton P."/>
            <person name="Sanderfoot A."/>
            <person name="Schween G."/>
            <person name="Shiu S.-H."/>
            <person name="Stueber K."/>
            <person name="Theodoulou F.L."/>
            <person name="Tu H."/>
            <person name="Van de Peer Y."/>
            <person name="Verrier P.J."/>
            <person name="Waters E."/>
            <person name="Wood A."/>
            <person name="Yang L."/>
            <person name="Cove D."/>
            <person name="Cuming A."/>
            <person name="Hasebe M."/>
            <person name="Lucas S."/>
            <person name="Mishler D.B."/>
            <person name="Reski R."/>
            <person name="Grigoriev I."/>
            <person name="Quatrano R.S."/>
            <person name="Boore J.L."/>
        </authorList>
    </citation>
    <scope>NUCLEOTIDE SEQUENCE [LARGE SCALE GENOMIC DNA]</scope>
    <source>
        <strain evidence="2 3">cv. Gransden 2004</strain>
    </source>
</reference>
<dbReference type="EnsemblPlants" id="Pp3c26_7890V3.2">
    <property type="protein sequence ID" value="Pp3c26_7890V3.2"/>
    <property type="gene ID" value="Pp3c26_7890"/>
</dbReference>
<evidence type="ECO:0000313" key="2">
    <source>
        <dbReference type="EnsemblPlants" id="Pp3c26_7890V3.1"/>
    </source>
</evidence>
<accession>A0A2K1IC97</accession>
<name>A0A2K1IC97_PHYPA</name>
<dbReference type="AlphaFoldDB" id="A0A2K1IC97"/>
<organism evidence="1">
    <name type="scientific">Physcomitrium patens</name>
    <name type="common">Spreading-leaved earth moss</name>
    <name type="synonym">Physcomitrella patens</name>
    <dbReference type="NCBI Taxonomy" id="3218"/>
    <lineage>
        <taxon>Eukaryota</taxon>
        <taxon>Viridiplantae</taxon>
        <taxon>Streptophyta</taxon>
        <taxon>Embryophyta</taxon>
        <taxon>Bryophyta</taxon>
        <taxon>Bryophytina</taxon>
        <taxon>Bryopsida</taxon>
        <taxon>Funariidae</taxon>
        <taxon>Funariales</taxon>
        <taxon>Funariaceae</taxon>
        <taxon>Physcomitrium</taxon>
    </lineage>
</organism>
<evidence type="ECO:0000313" key="1">
    <source>
        <dbReference type="EMBL" id="PNR26889.1"/>
    </source>
</evidence>
<keyword evidence="3" id="KW-1185">Reference proteome</keyword>
<dbReference type="EnsemblPlants" id="Pp3c26_7890V3.1">
    <property type="protein sequence ID" value="Pp3c26_7890V3.1"/>
    <property type="gene ID" value="Pp3c26_7890"/>
</dbReference>
<dbReference type="Gramene" id="Pp3c26_7890V3.1">
    <property type="protein sequence ID" value="Pp3c26_7890V3.1"/>
    <property type="gene ID" value="Pp3c26_7890"/>
</dbReference>